<sequence length="356" mass="39117">MDLSFEVYRGSPGGHVVLDTTTRTLGPNEVYIEITHSGVCGTDEYFLKSNQVLGHEGIGIIRFLGSDVTEFKAGDRVGFGYVRKVCGACDNCGTGWDQYCRSARIYGEHDFDVGTFSHGTVWDASCVFLILDGYLSEDAAPLLCAGATVWNCLSHFGARPTDRVGIMGVGGLGHLAIKIAAEMGCCVVVLSRSDDKKEDALQYGAEEFHTLDQIDHSSFQPLKHMLLCGSHLGDQASLVSSGVITQRVHTNLLVERLIRLMDTKGTIYPLTVSLTETPVPFLPMNLRGVRIQGSLVASRQDLRELMEFCNRKKIKPTIVKFPMTPDGIEEAMQKLRNGEIKYRAVLVREPCLVPTP</sequence>
<dbReference type="OrthoDB" id="1879366at2759"/>
<evidence type="ECO:0000259" key="6">
    <source>
        <dbReference type="Pfam" id="PF00107"/>
    </source>
</evidence>
<evidence type="ECO:0000313" key="9">
    <source>
        <dbReference type="Proteomes" id="UP001147760"/>
    </source>
</evidence>
<name>A0A9W9WNI3_9EURO</name>
<organism evidence="8 9">
    <name type="scientific">Penicillium desertorum</name>
    <dbReference type="NCBI Taxonomy" id="1303715"/>
    <lineage>
        <taxon>Eukaryota</taxon>
        <taxon>Fungi</taxon>
        <taxon>Dikarya</taxon>
        <taxon>Ascomycota</taxon>
        <taxon>Pezizomycotina</taxon>
        <taxon>Eurotiomycetes</taxon>
        <taxon>Eurotiomycetidae</taxon>
        <taxon>Eurotiales</taxon>
        <taxon>Aspergillaceae</taxon>
        <taxon>Penicillium</taxon>
    </lineage>
</organism>
<feature type="non-terminal residue" evidence="8">
    <location>
        <position position="1"/>
    </location>
</feature>
<dbReference type="InterPro" id="IPR011032">
    <property type="entry name" value="GroES-like_sf"/>
</dbReference>
<dbReference type="FunFam" id="3.40.50.720:FF:000022">
    <property type="entry name" value="Cinnamyl alcohol dehydrogenase"/>
    <property type="match status" value="1"/>
</dbReference>
<dbReference type="InterPro" id="IPR002328">
    <property type="entry name" value="ADH_Zn_CS"/>
</dbReference>
<keyword evidence="4" id="KW-0560">Oxidoreductase</keyword>
<accession>A0A9W9WNI3</accession>
<evidence type="ECO:0000256" key="5">
    <source>
        <dbReference type="RuleBase" id="RU361277"/>
    </source>
</evidence>
<evidence type="ECO:0000259" key="7">
    <source>
        <dbReference type="Pfam" id="PF08240"/>
    </source>
</evidence>
<dbReference type="PANTHER" id="PTHR42683">
    <property type="entry name" value="ALDEHYDE REDUCTASE"/>
    <property type="match status" value="1"/>
</dbReference>
<keyword evidence="3 5" id="KW-0862">Zinc</keyword>
<gene>
    <name evidence="8" type="ORF">N7530_008091</name>
</gene>
<comment type="caution">
    <text evidence="8">The sequence shown here is derived from an EMBL/GenBank/DDBJ whole genome shotgun (WGS) entry which is preliminary data.</text>
</comment>
<dbReference type="GO" id="GO:0016616">
    <property type="term" value="F:oxidoreductase activity, acting on the CH-OH group of donors, NAD or NADP as acceptor"/>
    <property type="evidence" value="ECO:0007669"/>
    <property type="project" value="InterPro"/>
</dbReference>
<dbReference type="PROSITE" id="PS00059">
    <property type="entry name" value="ADH_ZINC"/>
    <property type="match status" value="1"/>
</dbReference>
<feature type="domain" description="Alcohol dehydrogenase-like C-terminal" evidence="6">
    <location>
        <begin position="171"/>
        <end position="309"/>
    </location>
</feature>
<dbReference type="GO" id="GO:0008270">
    <property type="term" value="F:zinc ion binding"/>
    <property type="evidence" value="ECO:0007669"/>
    <property type="project" value="InterPro"/>
</dbReference>
<proteinExistence type="inferred from homology"/>
<dbReference type="Pfam" id="PF08240">
    <property type="entry name" value="ADH_N"/>
    <property type="match status" value="1"/>
</dbReference>
<keyword evidence="2 5" id="KW-0479">Metal-binding</keyword>
<dbReference type="Gene3D" id="3.90.180.10">
    <property type="entry name" value="Medium-chain alcohol dehydrogenases, catalytic domain"/>
    <property type="match status" value="1"/>
</dbReference>
<dbReference type="SUPFAM" id="SSF51735">
    <property type="entry name" value="NAD(P)-binding Rossmann-fold domains"/>
    <property type="match status" value="1"/>
</dbReference>
<evidence type="ECO:0000256" key="1">
    <source>
        <dbReference type="ARBA" id="ARBA00001947"/>
    </source>
</evidence>
<dbReference type="Proteomes" id="UP001147760">
    <property type="component" value="Unassembled WGS sequence"/>
</dbReference>
<evidence type="ECO:0000256" key="3">
    <source>
        <dbReference type="ARBA" id="ARBA00022833"/>
    </source>
</evidence>
<reference evidence="8" key="1">
    <citation type="submission" date="2022-12" db="EMBL/GenBank/DDBJ databases">
        <authorList>
            <person name="Petersen C."/>
        </authorList>
    </citation>
    <scope>NUCLEOTIDE SEQUENCE</scope>
    <source>
        <strain evidence="8">IBT 17660</strain>
    </source>
</reference>
<dbReference type="Gene3D" id="3.40.50.720">
    <property type="entry name" value="NAD(P)-binding Rossmann-like Domain"/>
    <property type="match status" value="1"/>
</dbReference>
<comment type="cofactor">
    <cofactor evidence="1 5">
        <name>Zn(2+)</name>
        <dbReference type="ChEBI" id="CHEBI:29105"/>
    </cofactor>
</comment>
<dbReference type="InterPro" id="IPR036291">
    <property type="entry name" value="NAD(P)-bd_dom_sf"/>
</dbReference>
<protein>
    <submittedName>
        <fullName evidence="8">Alcohol dehydrogenase</fullName>
    </submittedName>
</protein>
<feature type="domain" description="Alcohol dehydrogenase-like N-terminal" evidence="7">
    <location>
        <begin position="26"/>
        <end position="128"/>
    </location>
</feature>
<evidence type="ECO:0000256" key="2">
    <source>
        <dbReference type="ARBA" id="ARBA00022723"/>
    </source>
</evidence>
<dbReference type="InterPro" id="IPR013149">
    <property type="entry name" value="ADH-like_C"/>
</dbReference>
<dbReference type="EMBL" id="JAPWDO010000005">
    <property type="protein sequence ID" value="KAJ5470734.1"/>
    <property type="molecule type" value="Genomic_DNA"/>
</dbReference>
<comment type="similarity">
    <text evidence="5">Belongs to the zinc-containing alcohol dehydrogenase family.</text>
</comment>
<evidence type="ECO:0000256" key="4">
    <source>
        <dbReference type="ARBA" id="ARBA00023002"/>
    </source>
</evidence>
<dbReference type="CDD" id="cd05283">
    <property type="entry name" value="CAD1"/>
    <property type="match status" value="1"/>
</dbReference>
<dbReference type="InterPro" id="IPR013154">
    <property type="entry name" value="ADH-like_N"/>
</dbReference>
<reference evidence="8" key="2">
    <citation type="journal article" date="2023" name="IMA Fungus">
        <title>Comparative genomic study of the Penicillium genus elucidates a diverse pangenome and 15 lateral gene transfer events.</title>
        <authorList>
            <person name="Petersen C."/>
            <person name="Sorensen T."/>
            <person name="Nielsen M.R."/>
            <person name="Sondergaard T.E."/>
            <person name="Sorensen J.L."/>
            <person name="Fitzpatrick D.A."/>
            <person name="Frisvad J.C."/>
            <person name="Nielsen K.L."/>
        </authorList>
    </citation>
    <scope>NUCLEOTIDE SEQUENCE</scope>
    <source>
        <strain evidence="8">IBT 17660</strain>
    </source>
</reference>
<keyword evidence="9" id="KW-1185">Reference proteome</keyword>
<evidence type="ECO:0000313" key="8">
    <source>
        <dbReference type="EMBL" id="KAJ5470734.1"/>
    </source>
</evidence>
<dbReference type="AlphaFoldDB" id="A0A9W9WNI3"/>
<dbReference type="Pfam" id="PF00107">
    <property type="entry name" value="ADH_zinc_N"/>
    <property type="match status" value="1"/>
</dbReference>
<dbReference type="SUPFAM" id="SSF50129">
    <property type="entry name" value="GroES-like"/>
    <property type="match status" value="1"/>
</dbReference>
<dbReference type="InterPro" id="IPR047109">
    <property type="entry name" value="CAD-like"/>
</dbReference>